<proteinExistence type="predicted"/>
<organism evidence="1 2">
    <name type="scientific">Enterococcus rotai</name>
    <dbReference type="NCBI Taxonomy" id="118060"/>
    <lineage>
        <taxon>Bacteria</taxon>
        <taxon>Bacillati</taxon>
        <taxon>Bacillota</taxon>
        <taxon>Bacilli</taxon>
        <taxon>Lactobacillales</taxon>
        <taxon>Enterococcaceae</taxon>
        <taxon>Enterococcus</taxon>
    </lineage>
</organism>
<dbReference type="RefSeq" id="WP_208927997.1">
    <property type="nucleotide sequence ID" value="NZ_CP013655.1"/>
</dbReference>
<evidence type="ECO:0000313" key="1">
    <source>
        <dbReference type="EMBL" id="ALS38442.1"/>
    </source>
</evidence>
<accession>A0A0U2X255</accession>
<dbReference type="Proteomes" id="UP000067523">
    <property type="component" value="Chromosome"/>
</dbReference>
<keyword evidence="2" id="KW-1185">Reference proteome</keyword>
<dbReference type="EMBL" id="CP013655">
    <property type="protein sequence ID" value="ALS38442.1"/>
    <property type="molecule type" value="Genomic_DNA"/>
</dbReference>
<gene>
    <name evidence="1" type="ORF">ATZ35_15185</name>
</gene>
<name>A0A0U2X255_9ENTE</name>
<dbReference type="KEGG" id="erx:ATZ35_15185"/>
<sequence length="329" mass="39190">MEKEYQMTDREQVESLIYPCYERTLYHIFKRNMKLKKFNWLMADRFFEFDYTEKNEPILATHNGLKEIQDKLEETLVIKPSELETTLDEFLNQSYYAHSMLETIRPDSSKYFTSNLIESIDQSTVFITKTNETMKETKVPISVPELLEKFPVSDSGEITLSFIKVPTEFVQTIEESNQPFSHIMNEQYGYTVEKNTIFNSGEKVICDDQSLWTLYDYFLSEKEAVLSGEMSKKTQLRMYKHLANKIEPITTAWQEIAEYYEPNAEILNTINKINQDLETLLKWFSLLYNRPKTHFLEKYLLQYQQLVSDYKEFQNQAYQLTIKLLMEEK</sequence>
<dbReference type="STRING" id="118060.ATZ35_15185"/>
<evidence type="ECO:0000313" key="2">
    <source>
        <dbReference type="Proteomes" id="UP000067523"/>
    </source>
</evidence>
<reference evidence="2" key="1">
    <citation type="submission" date="2015-12" db="EMBL/GenBank/DDBJ databases">
        <authorList>
            <person name="Lauer A."/>
            <person name="Humrighouse B."/>
            <person name="Loparev V."/>
            <person name="Shewmaker P.L."/>
            <person name="Whitney A.M."/>
            <person name="McLaughlin R.W."/>
        </authorList>
    </citation>
    <scope>NUCLEOTIDE SEQUENCE [LARGE SCALE GENOMIC DNA]</scope>
    <source>
        <strain evidence="2">LMG 26678</strain>
    </source>
</reference>
<dbReference type="AlphaFoldDB" id="A0A0U2X255"/>
<protein>
    <submittedName>
        <fullName evidence="1">Uncharacterized protein</fullName>
    </submittedName>
</protein>